<keyword evidence="7" id="KW-1185">Reference proteome</keyword>
<evidence type="ECO:0000256" key="2">
    <source>
        <dbReference type="PROSITE-ProRule" id="PRU00376"/>
    </source>
</evidence>
<feature type="coiled-coil region" evidence="3">
    <location>
        <begin position="44"/>
        <end position="71"/>
    </location>
</feature>
<name>A0A9P0D3S9_9CUCU</name>
<dbReference type="InterPro" id="IPR038704">
    <property type="entry name" value="YEAST_sf"/>
</dbReference>
<dbReference type="GO" id="GO:0005634">
    <property type="term" value="C:nucleus"/>
    <property type="evidence" value="ECO:0007669"/>
    <property type="project" value="UniProtKB-SubCell"/>
</dbReference>
<protein>
    <recommendedName>
        <fullName evidence="5">YEATS domain-containing protein</fullName>
    </recommendedName>
</protein>
<sequence>MDHNEDKDLIDPDYLHTNKALRLKEVKEKEESKLTAEKINNAVVEIFDEELSSRQKQLEEVEEKIFKAQKLLHLVRYVLITSYYKKNDLEVSADEEVTTAGFDKQNRIHPAVKKLLGSNPRLDIFCAGKGKRRLASKSCDKEASSSQTAEPKRPRLEIKSELQTSHLSKNSEQIYSKNRKKIRHRIVVGNVSKWVPSLEDSTTHKWMMYIRGDKDSADISHIIERVIFYLHPSYKPHDVVEIKESPFHLSRRGWGEFPLRVQMFFKCPLNKPISIVHNLKLEKTFTGRQTLGNETVVDVYLHDNVAKPETITRPQEDSPSTSWWGSKVYENSPSTSYNNIFNNFDSTMNQSNHLESDYTPLDDTVLVKSEPRDDYSDMQIKLEIKLEPVEIILPVSKSDLAYSDSDQIATNVDLISTRSDSAYGCSDTASMSFEHDYCDVVEEQFVDNEIEVKEDLFLNQFLLEHSYSVLSGTEIPESSCENMTKSHSVIVNGDVDNKLIFGLGLNYLKEKIVNVHNVVPKNMTVLQKPLENSRLYFINGVESSDFLLSNAIVTLPKNKFKNVGEALPFLLNRFKLWNKKVENPRFKLLYPFIASSQEEFGKWPLGKQLNSEWNRAREIKKILDASFPTLNKKWSTRACFMYARSHKYDACASTLSGRFFKNPSEDRTLIDECFQHSIIDSIKIEPIDAEVDVDVEADENESVQSIKSNCIDISDVRLKNNCSFIKEASLNCGVVLRSEEISDGVIMNGAERMILEAVKCLAGGLIRRANHHLVCKEDYREGLSEVTTEEVKIALKERSELQLIKIFQKKKREIEYFS</sequence>
<evidence type="ECO:0000256" key="1">
    <source>
        <dbReference type="ARBA" id="ARBA00023242"/>
    </source>
</evidence>
<keyword evidence="3" id="KW-0175">Coiled coil</keyword>
<comment type="subcellular location">
    <subcellularLocation>
        <location evidence="2">Nucleus</location>
    </subcellularLocation>
</comment>
<evidence type="ECO:0000313" key="6">
    <source>
        <dbReference type="EMBL" id="CAH1114193.1"/>
    </source>
</evidence>
<dbReference type="PANTHER" id="PTHR23195">
    <property type="entry name" value="YEATS DOMAIN"/>
    <property type="match status" value="1"/>
</dbReference>
<dbReference type="EMBL" id="OV651820">
    <property type="protein sequence ID" value="CAH1114193.1"/>
    <property type="molecule type" value="Genomic_DNA"/>
</dbReference>
<dbReference type="Gene3D" id="2.60.40.1970">
    <property type="entry name" value="YEATS domain"/>
    <property type="match status" value="1"/>
</dbReference>
<dbReference type="CDD" id="cd16907">
    <property type="entry name" value="YEATS_YEATS2_like"/>
    <property type="match status" value="1"/>
</dbReference>
<accession>A0A9P0D3S9</accession>
<dbReference type="PROSITE" id="PS51037">
    <property type="entry name" value="YEATS"/>
    <property type="match status" value="1"/>
</dbReference>
<proteinExistence type="predicted"/>
<dbReference type="AlphaFoldDB" id="A0A9P0D3S9"/>
<evidence type="ECO:0000313" key="7">
    <source>
        <dbReference type="Proteomes" id="UP001153636"/>
    </source>
</evidence>
<evidence type="ECO:0000256" key="4">
    <source>
        <dbReference type="SAM" id="MobiDB-lite"/>
    </source>
</evidence>
<gene>
    <name evidence="6" type="ORF">PSYICH_LOCUS14150</name>
</gene>
<dbReference type="InterPro" id="IPR055129">
    <property type="entry name" value="YEATS_dom"/>
</dbReference>
<dbReference type="Pfam" id="PF03366">
    <property type="entry name" value="YEATS"/>
    <property type="match status" value="1"/>
</dbReference>
<dbReference type="Proteomes" id="UP001153636">
    <property type="component" value="Chromosome 8"/>
</dbReference>
<evidence type="ECO:0000259" key="5">
    <source>
        <dbReference type="PROSITE" id="PS51037"/>
    </source>
</evidence>
<feature type="domain" description="YEATS" evidence="5">
    <location>
        <begin position="176"/>
        <end position="344"/>
    </location>
</feature>
<feature type="region of interest" description="Disordered" evidence="4">
    <location>
        <begin position="136"/>
        <end position="155"/>
    </location>
</feature>
<keyword evidence="1 2" id="KW-0539">Nucleus</keyword>
<dbReference type="OrthoDB" id="1741717at2759"/>
<dbReference type="InterPro" id="IPR055127">
    <property type="entry name" value="YEATS2_3HBD"/>
</dbReference>
<reference evidence="6" key="1">
    <citation type="submission" date="2022-01" db="EMBL/GenBank/DDBJ databases">
        <authorList>
            <person name="King R."/>
        </authorList>
    </citation>
    <scope>NUCLEOTIDE SEQUENCE</scope>
</reference>
<dbReference type="Pfam" id="PF22951">
    <property type="entry name" value="3HBD"/>
    <property type="match status" value="1"/>
</dbReference>
<organism evidence="6 7">
    <name type="scientific">Psylliodes chrysocephalus</name>
    <dbReference type="NCBI Taxonomy" id="3402493"/>
    <lineage>
        <taxon>Eukaryota</taxon>
        <taxon>Metazoa</taxon>
        <taxon>Ecdysozoa</taxon>
        <taxon>Arthropoda</taxon>
        <taxon>Hexapoda</taxon>
        <taxon>Insecta</taxon>
        <taxon>Pterygota</taxon>
        <taxon>Neoptera</taxon>
        <taxon>Endopterygota</taxon>
        <taxon>Coleoptera</taxon>
        <taxon>Polyphaga</taxon>
        <taxon>Cucujiformia</taxon>
        <taxon>Chrysomeloidea</taxon>
        <taxon>Chrysomelidae</taxon>
        <taxon>Galerucinae</taxon>
        <taxon>Alticini</taxon>
        <taxon>Psylliodes</taxon>
    </lineage>
</organism>
<dbReference type="GO" id="GO:0006355">
    <property type="term" value="P:regulation of DNA-templated transcription"/>
    <property type="evidence" value="ECO:0007669"/>
    <property type="project" value="InterPro"/>
</dbReference>
<dbReference type="InterPro" id="IPR005033">
    <property type="entry name" value="YEATS"/>
</dbReference>
<evidence type="ECO:0000256" key="3">
    <source>
        <dbReference type="SAM" id="Coils"/>
    </source>
</evidence>